<proteinExistence type="predicted"/>
<gene>
    <name evidence="1" type="ORF">D9R08_06305</name>
</gene>
<sequence length="134" mass="14922">MAEPPETPALRAQYHIRQGATGSEIWDVRKLVRLAKTLPVLDVPLAEIGELDEVYWYGGGDLPTVRSIASHARLMAEADLAWPILLSAEGRVMDGMHRVAKAAMAGEETIRARRFPVTPPADYRDRDLDDLPYD</sequence>
<protein>
    <recommendedName>
        <fullName evidence="3">Chromosome partitioning protein ParB</fullName>
    </recommendedName>
</protein>
<keyword evidence="2" id="KW-1185">Reference proteome</keyword>
<organism evidence="1 2">
    <name type="scientific">Rhodophyticola porphyridii</name>
    <dbReference type="NCBI Taxonomy" id="1852017"/>
    <lineage>
        <taxon>Bacteria</taxon>
        <taxon>Pseudomonadati</taxon>
        <taxon>Pseudomonadota</taxon>
        <taxon>Alphaproteobacteria</taxon>
        <taxon>Rhodobacterales</taxon>
        <taxon>Roseobacteraceae</taxon>
        <taxon>Rhodophyticola</taxon>
    </lineage>
</organism>
<dbReference type="EMBL" id="RCNT01000002">
    <property type="protein sequence ID" value="RMA43226.1"/>
    <property type="molecule type" value="Genomic_DNA"/>
</dbReference>
<reference evidence="1 2" key="1">
    <citation type="submission" date="2018-10" db="EMBL/GenBank/DDBJ databases">
        <authorList>
            <person name="Jung H.S."/>
            <person name="Jeon C.O."/>
        </authorList>
    </citation>
    <scope>NUCLEOTIDE SEQUENCE [LARGE SCALE GENOMIC DNA]</scope>
    <source>
        <strain evidence="1 2">MA-7-27</strain>
    </source>
</reference>
<dbReference type="OrthoDB" id="7856828at2"/>
<evidence type="ECO:0000313" key="2">
    <source>
        <dbReference type="Proteomes" id="UP000281343"/>
    </source>
</evidence>
<accession>A0A3L9YB84</accession>
<dbReference type="AlphaFoldDB" id="A0A3L9YB84"/>
<name>A0A3L9YB84_9RHOB</name>
<evidence type="ECO:0000313" key="1">
    <source>
        <dbReference type="EMBL" id="RMA43226.1"/>
    </source>
</evidence>
<evidence type="ECO:0008006" key="3">
    <source>
        <dbReference type="Google" id="ProtNLM"/>
    </source>
</evidence>
<comment type="caution">
    <text evidence="1">The sequence shown here is derived from an EMBL/GenBank/DDBJ whole genome shotgun (WGS) entry which is preliminary data.</text>
</comment>
<dbReference type="RefSeq" id="WP_121897160.1">
    <property type="nucleotide sequence ID" value="NZ_RCNT01000002.1"/>
</dbReference>
<dbReference type="Proteomes" id="UP000281343">
    <property type="component" value="Unassembled WGS sequence"/>
</dbReference>